<evidence type="ECO:0000259" key="1">
    <source>
        <dbReference type="Pfam" id="PF13391"/>
    </source>
</evidence>
<dbReference type="InterPro" id="IPR056079">
    <property type="entry name" value="DUF7662"/>
</dbReference>
<evidence type="ECO:0000313" key="3">
    <source>
        <dbReference type="EMBL" id="VVD63129.1"/>
    </source>
</evidence>
<name>A0A5E4RM63_9BURK</name>
<reference evidence="3 4" key="1">
    <citation type="submission" date="2019-08" db="EMBL/GenBank/DDBJ databases">
        <authorList>
            <person name="Peeters C."/>
        </authorList>
    </citation>
    <scope>NUCLEOTIDE SEQUENCE [LARGE SCALE GENOMIC DNA]</scope>
    <source>
        <strain evidence="3 4">LMG 31114</strain>
    </source>
</reference>
<dbReference type="Pfam" id="PF24698">
    <property type="entry name" value="DUF7662"/>
    <property type="match status" value="1"/>
</dbReference>
<sequence>MRKYQPLAAHLAAQSNSEVTLSFSDIEKIIGNELPPTADRFKPFWANSRTKDGHPGQFWMEYGWRQVRLDQVNRLVTFRRADAPPTESLESLKPLSKGTLYDLLRDAGVSIDGWNEDFKSNPNFCYEWCFGSVTEGFVLCLWHSEFKVNEDGWIYFDRNARAESDQRTRIATDLAIEKNVRNRAKTQAQRGKALDVAIRESFERRLPVRVIVGAGRRPEGEDRAEQAAKVEKRYLDGQEWYVHSYDFSNGECVLVRGIEKTLEDNTVEQADDEDSTYDEVQNRAIKTRRGQVKFRRALLTAYRTRCAVTGSRIEELLEAAHIVPHSRLTDYNVHNGLLLRADIHTLFDLHLLSIDSRSIVHVAPQLRGTDYEKYDGKSLAVVPERFKDAPAADALDKHYSMYLERHRRQRR</sequence>
<dbReference type="Proteomes" id="UP000366945">
    <property type="component" value="Unassembled WGS sequence"/>
</dbReference>
<dbReference type="InterPro" id="IPR003615">
    <property type="entry name" value="HNH_nuc"/>
</dbReference>
<evidence type="ECO:0000313" key="4">
    <source>
        <dbReference type="Proteomes" id="UP000366945"/>
    </source>
</evidence>
<organism evidence="3 4">
    <name type="scientific">Pandoraea pneumonica</name>
    <dbReference type="NCBI Taxonomy" id="2508299"/>
    <lineage>
        <taxon>Bacteria</taxon>
        <taxon>Pseudomonadati</taxon>
        <taxon>Pseudomonadota</taxon>
        <taxon>Betaproteobacteria</taxon>
        <taxon>Burkholderiales</taxon>
        <taxon>Burkholderiaceae</taxon>
        <taxon>Pandoraea</taxon>
    </lineage>
</organism>
<dbReference type="AlphaFoldDB" id="A0A5E4RM63"/>
<accession>A0A5E4RM63</accession>
<evidence type="ECO:0000259" key="2">
    <source>
        <dbReference type="Pfam" id="PF24698"/>
    </source>
</evidence>
<feature type="domain" description="DUF7662" evidence="2">
    <location>
        <begin position="4"/>
        <end position="80"/>
    </location>
</feature>
<dbReference type="RefSeq" id="WP_150677649.1">
    <property type="nucleotide sequence ID" value="NZ_CABPSK010000001.1"/>
</dbReference>
<dbReference type="Pfam" id="PF13391">
    <property type="entry name" value="HNH_2"/>
    <property type="match status" value="1"/>
</dbReference>
<dbReference type="GeneID" id="300402283"/>
<keyword evidence="4" id="KW-1185">Reference proteome</keyword>
<proteinExistence type="predicted"/>
<dbReference type="OrthoDB" id="9811869at2"/>
<protein>
    <submittedName>
        <fullName evidence="3">Uncharacterized protein</fullName>
    </submittedName>
</protein>
<dbReference type="EMBL" id="CABPSK010000001">
    <property type="protein sequence ID" value="VVD63129.1"/>
    <property type="molecule type" value="Genomic_DNA"/>
</dbReference>
<gene>
    <name evidence="3" type="ORF">PPN31114_00207</name>
</gene>
<feature type="domain" description="HNH nuclease" evidence="1">
    <location>
        <begin position="306"/>
        <end position="355"/>
    </location>
</feature>